<dbReference type="Pfam" id="PF00465">
    <property type="entry name" value="Fe-ADH"/>
    <property type="match status" value="1"/>
</dbReference>
<dbReference type="EC" id="1.1.1.202" evidence="7"/>
<comment type="similarity">
    <text evidence="2">Belongs to the iron-containing alcohol dehydrogenase family.</text>
</comment>
<reference evidence="7 8" key="1">
    <citation type="submission" date="2019-02" db="EMBL/GenBank/DDBJ databases">
        <title>Deep-cultivation of Planctomycetes and their phenomic and genomic characterization uncovers novel biology.</title>
        <authorList>
            <person name="Wiegand S."/>
            <person name="Jogler M."/>
            <person name="Boedeker C."/>
            <person name="Pinto D."/>
            <person name="Vollmers J."/>
            <person name="Rivas-Marin E."/>
            <person name="Kohn T."/>
            <person name="Peeters S.H."/>
            <person name="Heuer A."/>
            <person name="Rast P."/>
            <person name="Oberbeckmann S."/>
            <person name="Bunk B."/>
            <person name="Jeske O."/>
            <person name="Meyerdierks A."/>
            <person name="Storesund J.E."/>
            <person name="Kallscheuer N."/>
            <person name="Luecker S."/>
            <person name="Lage O.M."/>
            <person name="Pohl T."/>
            <person name="Merkel B.J."/>
            <person name="Hornburger P."/>
            <person name="Mueller R.-W."/>
            <person name="Bruemmer F."/>
            <person name="Labrenz M."/>
            <person name="Spormann A.M."/>
            <person name="Op Den Camp H."/>
            <person name="Overmann J."/>
            <person name="Amann R."/>
            <person name="Jetten M.S.M."/>
            <person name="Mascher T."/>
            <person name="Medema M.H."/>
            <person name="Devos D.P."/>
            <person name="Kaster A.-K."/>
            <person name="Ovreas L."/>
            <person name="Rohde M."/>
            <person name="Galperin M.Y."/>
            <person name="Jogler C."/>
        </authorList>
    </citation>
    <scope>NUCLEOTIDE SEQUENCE [LARGE SCALE GENOMIC DNA]</scope>
    <source>
        <strain evidence="7 8">CA13</strain>
    </source>
</reference>
<dbReference type="PANTHER" id="PTHR11496:SF102">
    <property type="entry name" value="ALCOHOL DEHYDROGENASE 4"/>
    <property type="match status" value="1"/>
</dbReference>
<evidence type="ECO:0000259" key="6">
    <source>
        <dbReference type="Pfam" id="PF25137"/>
    </source>
</evidence>
<dbReference type="OrthoDB" id="9804734at2"/>
<evidence type="ECO:0000256" key="4">
    <source>
        <dbReference type="ARBA" id="ARBA00023027"/>
    </source>
</evidence>
<dbReference type="Gene3D" id="1.20.1090.10">
    <property type="entry name" value="Dehydroquinate synthase-like - alpha domain"/>
    <property type="match status" value="1"/>
</dbReference>
<evidence type="ECO:0000313" key="8">
    <source>
        <dbReference type="Proteomes" id="UP000315010"/>
    </source>
</evidence>
<proteinExistence type="inferred from homology"/>
<dbReference type="AlphaFoldDB" id="A0A5C5Z5C2"/>
<dbReference type="GO" id="GO:0004022">
    <property type="term" value="F:alcohol dehydrogenase (NAD+) activity"/>
    <property type="evidence" value="ECO:0007669"/>
    <property type="project" value="TreeGrafter"/>
</dbReference>
<keyword evidence="3 7" id="KW-0560">Oxidoreductase</keyword>
<dbReference type="SUPFAM" id="SSF56796">
    <property type="entry name" value="Dehydroquinate synthase-like"/>
    <property type="match status" value="1"/>
</dbReference>
<gene>
    <name evidence="7" type="primary">dhaT</name>
    <name evidence="7" type="ORF">CA13_38630</name>
</gene>
<evidence type="ECO:0000259" key="5">
    <source>
        <dbReference type="Pfam" id="PF00465"/>
    </source>
</evidence>
<sequence length="381" mass="40599">MQPFDISNRTRVVFGEGTIRRLGELAAEFRPRCVLLVSDPGLIEAGHFDVAVESLRNSGIKVESFHDFGENPTADMVDAGVRRAAETKPDLLIGLGGGSSMDCCKGINFVYSCGGTIHDYHGVGKATTDLLPMIAVPTTAGTGSEAQSFALISDATTHTKMACGDPRAACKIAVLDPVLTLTQPRTVTALTGIDAISHAIETYVTRRRNPMSTTYSRRAFGLLANGYSQVLANPNDLAARSQMQLGAHFAGMAIETSMLGAAHATANPLTARYDIVHGQAVGLMLPAVIRMNGAELALSYAELLRELVPDVNQTDAPEQLAKRVTTWVREANLATSLAELRIPTAAIDSLVDEALQQWTGTFNPIPLTSANVRALYHAVLG</sequence>
<keyword evidence="8" id="KW-1185">Reference proteome</keyword>
<dbReference type="InterPro" id="IPR056798">
    <property type="entry name" value="ADH_Fe_C"/>
</dbReference>
<feature type="domain" description="Alcohol dehydrogenase iron-type/glycerol dehydrogenase GldA" evidence="5">
    <location>
        <begin position="10"/>
        <end position="177"/>
    </location>
</feature>
<comment type="cofactor">
    <cofactor evidence="1">
        <name>Fe cation</name>
        <dbReference type="ChEBI" id="CHEBI:24875"/>
    </cofactor>
</comment>
<dbReference type="InterPro" id="IPR018211">
    <property type="entry name" value="ADH_Fe_CS"/>
</dbReference>
<evidence type="ECO:0000256" key="3">
    <source>
        <dbReference type="ARBA" id="ARBA00023002"/>
    </source>
</evidence>
<dbReference type="InterPro" id="IPR039697">
    <property type="entry name" value="Alcohol_dehydrogenase_Fe"/>
</dbReference>
<organism evidence="7 8">
    <name type="scientific">Novipirellula herctigrandis</name>
    <dbReference type="NCBI Taxonomy" id="2527986"/>
    <lineage>
        <taxon>Bacteria</taxon>
        <taxon>Pseudomonadati</taxon>
        <taxon>Planctomycetota</taxon>
        <taxon>Planctomycetia</taxon>
        <taxon>Pirellulales</taxon>
        <taxon>Pirellulaceae</taxon>
        <taxon>Novipirellula</taxon>
    </lineage>
</organism>
<dbReference type="InterPro" id="IPR001670">
    <property type="entry name" value="ADH_Fe/GldA"/>
</dbReference>
<name>A0A5C5Z5C2_9BACT</name>
<dbReference type="GO" id="GO:0047516">
    <property type="term" value="F:1,3-propanediol dehydrogenase activity"/>
    <property type="evidence" value="ECO:0007669"/>
    <property type="project" value="UniProtKB-EC"/>
</dbReference>
<dbReference type="PROSITE" id="PS00913">
    <property type="entry name" value="ADH_IRON_1"/>
    <property type="match status" value="1"/>
</dbReference>
<protein>
    <submittedName>
        <fullName evidence="7">1,3-propanediol dehydrogenase</fullName>
        <ecNumber evidence="7">1.1.1.202</ecNumber>
    </submittedName>
</protein>
<evidence type="ECO:0000313" key="7">
    <source>
        <dbReference type="EMBL" id="TWT82400.1"/>
    </source>
</evidence>
<dbReference type="FunFam" id="3.40.50.1970:FF:000003">
    <property type="entry name" value="Alcohol dehydrogenase, iron-containing"/>
    <property type="match status" value="1"/>
</dbReference>
<keyword evidence="4" id="KW-0520">NAD</keyword>
<dbReference type="Pfam" id="PF25137">
    <property type="entry name" value="ADH_Fe_C"/>
    <property type="match status" value="1"/>
</dbReference>
<dbReference type="RefSeq" id="WP_146398883.1">
    <property type="nucleotide sequence ID" value="NZ_SJPJ01000001.1"/>
</dbReference>
<dbReference type="EMBL" id="SJPJ01000001">
    <property type="protein sequence ID" value="TWT82400.1"/>
    <property type="molecule type" value="Genomic_DNA"/>
</dbReference>
<dbReference type="Gene3D" id="3.40.50.1970">
    <property type="match status" value="1"/>
</dbReference>
<feature type="domain" description="Fe-containing alcohol dehydrogenase-like C-terminal" evidence="6">
    <location>
        <begin position="188"/>
        <end position="379"/>
    </location>
</feature>
<dbReference type="Proteomes" id="UP000315010">
    <property type="component" value="Unassembled WGS sequence"/>
</dbReference>
<evidence type="ECO:0000256" key="1">
    <source>
        <dbReference type="ARBA" id="ARBA00001962"/>
    </source>
</evidence>
<accession>A0A5C5Z5C2</accession>
<dbReference type="CDD" id="cd08551">
    <property type="entry name" value="Fe-ADH"/>
    <property type="match status" value="1"/>
</dbReference>
<evidence type="ECO:0000256" key="2">
    <source>
        <dbReference type="ARBA" id="ARBA00007358"/>
    </source>
</evidence>
<dbReference type="PANTHER" id="PTHR11496">
    <property type="entry name" value="ALCOHOL DEHYDROGENASE"/>
    <property type="match status" value="1"/>
</dbReference>
<comment type="caution">
    <text evidence="7">The sequence shown here is derived from an EMBL/GenBank/DDBJ whole genome shotgun (WGS) entry which is preliminary data.</text>
</comment>
<dbReference type="GO" id="GO:0046872">
    <property type="term" value="F:metal ion binding"/>
    <property type="evidence" value="ECO:0007669"/>
    <property type="project" value="InterPro"/>
</dbReference>